<keyword evidence="4 6" id="KW-0472">Membrane</keyword>
<evidence type="ECO:0000256" key="4">
    <source>
        <dbReference type="ARBA" id="ARBA00023136"/>
    </source>
</evidence>
<evidence type="ECO:0000256" key="5">
    <source>
        <dbReference type="SAM" id="MobiDB-lite"/>
    </source>
</evidence>
<dbReference type="Gene3D" id="1.20.1250.20">
    <property type="entry name" value="MFS general substrate transporter like domains"/>
    <property type="match status" value="2"/>
</dbReference>
<evidence type="ECO:0000256" key="1">
    <source>
        <dbReference type="ARBA" id="ARBA00004141"/>
    </source>
</evidence>
<feature type="transmembrane region" description="Helical" evidence="6">
    <location>
        <begin position="165"/>
        <end position="185"/>
    </location>
</feature>
<keyword evidence="9" id="KW-1185">Reference proteome</keyword>
<feature type="compositionally biased region" description="Low complexity" evidence="5">
    <location>
        <begin position="270"/>
        <end position="297"/>
    </location>
</feature>
<dbReference type="GO" id="GO:0022857">
    <property type="term" value="F:transmembrane transporter activity"/>
    <property type="evidence" value="ECO:0007669"/>
    <property type="project" value="InterPro"/>
</dbReference>
<keyword evidence="2 6" id="KW-0812">Transmembrane</keyword>
<dbReference type="OrthoDB" id="410267at2759"/>
<feature type="transmembrane region" description="Helical" evidence="6">
    <location>
        <begin position="77"/>
        <end position="97"/>
    </location>
</feature>
<accession>A0A8K0WXI3</accession>
<dbReference type="EMBL" id="JAGPNK010000001">
    <property type="protein sequence ID" value="KAH7327871.1"/>
    <property type="molecule type" value="Genomic_DNA"/>
</dbReference>
<feature type="transmembrane region" description="Helical" evidence="6">
    <location>
        <begin position="130"/>
        <end position="153"/>
    </location>
</feature>
<keyword evidence="3 6" id="KW-1133">Transmembrane helix</keyword>
<feature type="domain" description="Nodulin-like" evidence="7">
    <location>
        <begin position="41"/>
        <end position="232"/>
    </location>
</feature>
<proteinExistence type="predicted"/>
<name>A0A8K0WXI3_9HYPO</name>
<comment type="caution">
    <text evidence="8">The sequence shown here is derived from an EMBL/GenBank/DDBJ whole genome shotgun (WGS) entry which is preliminary data.</text>
</comment>
<reference evidence="8" key="1">
    <citation type="journal article" date="2021" name="Nat. Commun.">
        <title>Genetic determinants of endophytism in the Arabidopsis root mycobiome.</title>
        <authorList>
            <person name="Mesny F."/>
            <person name="Miyauchi S."/>
            <person name="Thiergart T."/>
            <person name="Pickel B."/>
            <person name="Atanasova L."/>
            <person name="Karlsson M."/>
            <person name="Huettel B."/>
            <person name="Barry K.W."/>
            <person name="Haridas S."/>
            <person name="Chen C."/>
            <person name="Bauer D."/>
            <person name="Andreopoulos W."/>
            <person name="Pangilinan J."/>
            <person name="LaButti K."/>
            <person name="Riley R."/>
            <person name="Lipzen A."/>
            <person name="Clum A."/>
            <person name="Drula E."/>
            <person name="Henrissat B."/>
            <person name="Kohler A."/>
            <person name="Grigoriev I.V."/>
            <person name="Martin F.M."/>
            <person name="Hacquard S."/>
        </authorList>
    </citation>
    <scope>NUCLEOTIDE SEQUENCE</scope>
    <source>
        <strain evidence="8">MPI-CAGE-CH-0235</strain>
    </source>
</reference>
<dbReference type="PANTHER" id="PTHR21576:SF158">
    <property type="entry name" value="RIBOSOMAL RNA-PROCESSING PROTEIN 12-LIKE CONSERVED DOMAIN-CONTAINING PROTEIN"/>
    <property type="match status" value="1"/>
</dbReference>
<feature type="region of interest" description="Disordered" evidence="5">
    <location>
        <begin position="229"/>
        <end position="316"/>
    </location>
</feature>
<dbReference type="InterPro" id="IPR011701">
    <property type="entry name" value="MFS"/>
</dbReference>
<evidence type="ECO:0000313" key="9">
    <source>
        <dbReference type="Proteomes" id="UP000813444"/>
    </source>
</evidence>
<gene>
    <name evidence="8" type="ORF">B0I35DRAFT_472643</name>
</gene>
<evidence type="ECO:0000256" key="2">
    <source>
        <dbReference type="ARBA" id="ARBA00022692"/>
    </source>
</evidence>
<dbReference type="InterPro" id="IPR036259">
    <property type="entry name" value="MFS_trans_sf"/>
</dbReference>
<feature type="transmembrane region" description="Helical" evidence="6">
    <location>
        <begin position="475"/>
        <end position="499"/>
    </location>
</feature>
<feature type="transmembrane region" description="Helical" evidence="6">
    <location>
        <begin position="557"/>
        <end position="576"/>
    </location>
</feature>
<dbReference type="PANTHER" id="PTHR21576">
    <property type="entry name" value="UNCHARACTERIZED NODULIN-LIKE PROTEIN"/>
    <property type="match status" value="1"/>
</dbReference>
<feature type="compositionally biased region" description="Basic and acidic residues" evidence="5">
    <location>
        <begin position="230"/>
        <end position="255"/>
    </location>
</feature>
<feature type="transmembrane region" description="Helical" evidence="6">
    <location>
        <begin position="450"/>
        <end position="469"/>
    </location>
</feature>
<evidence type="ECO:0000256" key="6">
    <source>
        <dbReference type="SAM" id="Phobius"/>
    </source>
</evidence>
<dbReference type="Pfam" id="PF06813">
    <property type="entry name" value="Nodulin-like"/>
    <property type="match status" value="1"/>
</dbReference>
<feature type="transmembrane region" description="Helical" evidence="6">
    <location>
        <begin position="511"/>
        <end position="529"/>
    </location>
</feature>
<dbReference type="Proteomes" id="UP000813444">
    <property type="component" value="Unassembled WGS sequence"/>
</dbReference>
<dbReference type="SUPFAM" id="SSF103473">
    <property type="entry name" value="MFS general substrate transporter"/>
    <property type="match status" value="1"/>
</dbReference>
<dbReference type="Pfam" id="PF07690">
    <property type="entry name" value="MFS_1"/>
    <property type="match status" value="1"/>
</dbReference>
<protein>
    <submittedName>
        <fullName evidence="8">Major facilitator superfamily domain-containing protein</fullName>
    </submittedName>
</protein>
<evidence type="ECO:0000256" key="3">
    <source>
        <dbReference type="ARBA" id="ARBA00022989"/>
    </source>
</evidence>
<evidence type="ECO:0000313" key="8">
    <source>
        <dbReference type="EMBL" id="KAH7327871.1"/>
    </source>
</evidence>
<feature type="transmembrane region" description="Helical" evidence="6">
    <location>
        <begin position="104"/>
        <end position="124"/>
    </location>
</feature>
<feature type="transmembrane region" description="Helical" evidence="6">
    <location>
        <begin position="197"/>
        <end position="216"/>
    </location>
</feature>
<feature type="transmembrane region" description="Helical" evidence="6">
    <location>
        <begin position="371"/>
        <end position="393"/>
    </location>
</feature>
<feature type="transmembrane region" description="Helical" evidence="6">
    <location>
        <begin position="38"/>
        <end position="57"/>
    </location>
</feature>
<sequence length="594" mass="64028">MIAYLSYLAPTCRSSRTALLTTQHNMHSSQAQLHRARIVASVASVVISLACGTNYVYSAWAPQFAERLKLSATESNLIGLSANLGMYTMGVPIGLFVDHRGPRPAVLAGSVLLAIGYYPFHFAYDSAGGSVLLLCIFSYLSGLGGCMAFAAAVKTSALNWPRHRGTATAFPLAAFGLSAFFFSLLGSLFFPGNPSDFLLLLATGTSVMTFVGFFFLKVYPQTSYQAVPESESRAEHRLSEDPSKPARFEHDHPITEEPGTSTPFTMNAHTSPSSSMSSSSTAAAAPVPTSVAAGPSADEAPGQTLVPPEPDDGIVGAADLLGQVDVDENTSLLSSNSPDAHEPDVTRNSIDLDRSHHIDIRGFQLLRTPTFWQLFFIMAALAGVGLMTINNIGNDAKALWKKFDPTVEPEFLVKSQQMHVSILSVCSFLGRLSSGVGSDFLVKNLRASRVWCLVAACIIFLVAQIAALNTSNPNWLFIVSSLTGLGYGFLFGVSPSIVAEMFGIRGMSQNWGFLSFSPVLSSNIFNLFYGTVYDSHSVVEPSGERSCDDGLACYRSAYWTTLLACILGLATAMWVIRQQNAEHHREIKKSDEED</sequence>
<dbReference type="GO" id="GO:0000329">
    <property type="term" value="C:fungal-type vacuole membrane"/>
    <property type="evidence" value="ECO:0007669"/>
    <property type="project" value="TreeGrafter"/>
</dbReference>
<organism evidence="8 9">
    <name type="scientific">Stachybotrys elegans</name>
    <dbReference type="NCBI Taxonomy" id="80388"/>
    <lineage>
        <taxon>Eukaryota</taxon>
        <taxon>Fungi</taxon>
        <taxon>Dikarya</taxon>
        <taxon>Ascomycota</taxon>
        <taxon>Pezizomycotina</taxon>
        <taxon>Sordariomycetes</taxon>
        <taxon>Hypocreomycetidae</taxon>
        <taxon>Hypocreales</taxon>
        <taxon>Stachybotryaceae</taxon>
        <taxon>Stachybotrys</taxon>
    </lineage>
</organism>
<feature type="compositionally biased region" description="Polar residues" evidence="5">
    <location>
        <begin position="258"/>
        <end position="269"/>
    </location>
</feature>
<evidence type="ECO:0000259" key="7">
    <source>
        <dbReference type="Pfam" id="PF06813"/>
    </source>
</evidence>
<comment type="subcellular location">
    <subcellularLocation>
        <location evidence="1">Membrane</location>
        <topology evidence="1">Multi-pass membrane protein</topology>
    </subcellularLocation>
</comment>
<dbReference type="InterPro" id="IPR010658">
    <property type="entry name" value="Nodulin-like"/>
</dbReference>
<dbReference type="AlphaFoldDB" id="A0A8K0WXI3"/>